<dbReference type="Gene3D" id="3.40.640.10">
    <property type="entry name" value="Type I PLP-dependent aspartate aminotransferase-like (Major domain)"/>
    <property type="match status" value="1"/>
</dbReference>
<dbReference type="Gene3D" id="3.90.1150.10">
    <property type="entry name" value="Aspartate Aminotransferase, domain 1"/>
    <property type="match status" value="1"/>
</dbReference>
<dbReference type="InterPro" id="IPR015422">
    <property type="entry name" value="PyrdxlP-dep_Trfase_small"/>
</dbReference>
<gene>
    <name evidence="5" type="ORF">SAMN05443633_101311</name>
</gene>
<evidence type="ECO:0000256" key="1">
    <source>
        <dbReference type="ARBA" id="ARBA00001933"/>
    </source>
</evidence>
<evidence type="ECO:0000256" key="2">
    <source>
        <dbReference type="ARBA" id="ARBA00022679"/>
    </source>
</evidence>
<dbReference type="RefSeq" id="WP_072952862.1">
    <property type="nucleotide sequence ID" value="NZ_FQUT01000001.1"/>
</dbReference>
<dbReference type="NCBIfam" id="NF005526">
    <property type="entry name" value="PRK07179.1"/>
    <property type="match status" value="1"/>
</dbReference>
<proteinExistence type="predicted"/>
<dbReference type="InterPro" id="IPR050087">
    <property type="entry name" value="AON_synthase_class-II"/>
</dbReference>
<dbReference type="STRING" id="1416778.SAMN05443633_101311"/>
<name>A0A1M4TSB6_9FLAO</name>
<reference evidence="6" key="1">
    <citation type="submission" date="2016-11" db="EMBL/GenBank/DDBJ databases">
        <authorList>
            <person name="Varghese N."/>
            <person name="Submissions S."/>
        </authorList>
    </citation>
    <scope>NUCLEOTIDE SEQUENCE [LARGE SCALE GENOMIC DNA]</scope>
    <source>
        <strain evidence="6">DSM 27619</strain>
    </source>
</reference>
<keyword evidence="6" id="KW-1185">Reference proteome</keyword>
<protein>
    <submittedName>
        <fullName evidence="5">CAI-1 autoinducer synthase</fullName>
    </submittedName>
</protein>
<dbReference type="InterPro" id="IPR004839">
    <property type="entry name" value="Aminotransferase_I/II_large"/>
</dbReference>
<keyword evidence="3" id="KW-0663">Pyridoxal phosphate</keyword>
<evidence type="ECO:0000259" key="4">
    <source>
        <dbReference type="Pfam" id="PF00155"/>
    </source>
</evidence>
<feature type="domain" description="Aminotransferase class I/classII large" evidence="4">
    <location>
        <begin position="52"/>
        <end position="389"/>
    </location>
</feature>
<dbReference type="GO" id="GO:0030170">
    <property type="term" value="F:pyridoxal phosphate binding"/>
    <property type="evidence" value="ECO:0007669"/>
    <property type="project" value="InterPro"/>
</dbReference>
<dbReference type="AlphaFoldDB" id="A0A1M4TSB6"/>
<evidence type="ECO:0000256" key="3">
    <source>
        <dbReference type="ARBA" id="ARBA00022898"/>
    </source>
</evidence>
<dbReference type="GO" id="GO:0009102">
    <property type="term" value="P:biotin biosynthetic process"/>
    <property type="evidence" value="ECO:0007669"/>
    <property type="project" value="TreeGrafter"/>
</dbReference>
<keyword evidence="2" id="KW-0808">Transferase</keyword>
<evidence type="ECO:0000313" key="5">
    <source>
        <dbReference type="EMBL" id="SHE47285.1"/>
    </source>
</evidence>
<organism evidence="5 6">
    <name type="scientific">Chryseobacterium arachidis</name>
    <dbReference type="NCBI Taxonomy" id="1416778"/>
    <lineage>
        <taxon>Bacteria</taxon>
        <taxon>Pseudomonadati</taxon>
        <taxon>Bacteroidota</taxon>
        <taxon>Flavobacteriia</taxon>
        <taxon>Flavobacteriales</taxon>
        <taxon>Weeksellaceae</taxon>
        <taxon>Chryseobacterium group</taxon>
        <taxon>Chryseobacterium</taxon>
    </lineage>
</organism>
<dbReference type="InterPro" id="IPR015424">
    <property type="entry name" value="PyrdxlP-dep_Trfase"/>
</dbReference>
<sequence length="402" mass="44827">MKATLPHSLQEDLQTKFPDFLLKKMNDFYANRMGKEWNGKHILRGKIPNENSIDLTSNDYLKFSNDPQVLHSQLTAFGEIHQNPLMSASFIHGNNPHTQLENRLADFFGAESAILCQSGYAANLGLMQALVEDSGVPVYIDMMTHMSVWNGIRLGNGKAISFMHNDMSHLARRINEYGAGIIVVDSVYSSNGSLAPLYELAEIARANNCTLIVDESHSFGTHGRHGKGLIHESGITDLVLFRTASLAKAFGSRAGIILCPDGFRDFFNITSKPQIFSSALMPFDIIGLRAISDLIQSETGDERRSRLHQYSFQLKKLLLEKGIDVTESESQIISLKVNSESKMMFLKEYLENKGIYGAPFCTPATAKKKPLLRFSLHSELPQDMLEYIAVNCQKAFSALTLQ</sequence>
<dbReference type="OrthoDB" id="9807157at2"/>
<dbReference type="InterPro" id="IPR015421">
    <property type="entry name" value="PyrdxlP-dep_Trfase_major"/>
</dbReference>
<accession>A0A1M4TSB6</accession>
<evidence type="ECO:0000313" key="6">
    <source>
        <dbReference type="Proteomes" id="UP000184518"/>
    </source>
</evidence>
<dbReference type="EMBL" id="FQUT01000001">
    <property type="protein sequence ID" value="SHE47285.1"/>
    <property type="molecule type" value="Genomic_DNA"/>
</dbReference>
<dbReference type="SUPFAM" id="SSF53383">
    <property type="entry name" value="PLP-dependent transferases"/>
    <property type="match status" value="1"/>
</dbReference>
<dbReference type="GO" id="GO:0008710">
    <property type="term" value="F:8-amino-7-oxononanoate synthase activity"/>
    <property type="evidence" value="ECO:0007669"/>
    <property type="project" value="TreeGrafter"/>
</dbReference>
<dbReference type="PANTHER" id="PTHR13693:SF100">
    <property type="entry name" value="8-AMINO-7-OXONONANOATE SYNTHASE"/>
    <property type="match status" value="1"/>
</dbReference>
<comment type="cofactor">
    <cofactor evidence="1">
        <name>pyridoxal 5'-phosphate</name>
        <dbReference type="ChEBI" id="CHEBI:597326"/>
    </cofactor>
</comment>
<dbReference type="PANTHER" id="PTHR13693">
    <property type="entry name" value="CLASS II AMINOTRANSFERASE/8-AMINO-7-OXONONANOATE SYNTHASE"/>
    <property type="match status" value="1"/>
</dbReference>
<dbReference type="Proteomes" id="UP000184518">
    <property type="component" value="Unassembled WGS sequence"/>
</dbReference>
<dbReference type="Pfam" id="PF00155">
    <property type="entry name" value="Aminotran_1_2"/>
    <property type="match status" value="1"/>
</dbReference>